<evidence type="ECO:0000256" key="2">
    <source>
        <dbReference type="SAM" id="Phobius"/>
    </source>
</evidence>
<reference evidence="3 4" key="1">
    <citation type="submission" date="2011-05" db="EMBL/GenBank/DDBJ databases">
        <authorList>
            <person name="Muzny D."/>
            <person name="Qin X."/>
            <person name="Deng J."/>
            <person name="Jiang H."/>
            <person name="Liu Y."/>
            <person name="Qu J."/>
            <person name="Song X.-Z."/>
            <person name="Zhang L."/>
            <person name="Thornton R."/>
            <person name="Coyle M."/>
            <person name="Francisco L."/>
            <person name="Jackson L."/>
            <person name="Javaid M."/>
            <person name="Korchina V."/>
            <person name="Kovar C."/>
            <person name="Mata R."/>
            <person name="Mathew T."/>
            <person name="Ngo R."/>
            <person name="Nguyen L."/>
            <person name="Nguyen N."/>
            <person name="Okwuonu G."/>
            <person name="Ongeri F."/>
            <person name="Pham C."/>
            <person name="Simmons D."/>
            <person name="Wilczek-Boney K."/>
            <person name="Hale W."/>
            <person name="Jakkamsetti A."/>
            <person name="Pham P."/>
            <person name="Ruth R."/>
            <person name="San Lucas F."/>
            <person name="Warren J."/>
            <person name="Zhang J."/>
            <person name="Zhao Z."/>
            <person name="Zhou C."/>
            <person name="Zhu D."/>
            <person name="Lee S."/>
            <person name="Bess C."/>
            <person name="Blankenburg K."/>
            <person name="Forbes L."/>
            <person name="Fu Q."/>
            <person name="Gubbala S."/>
            <person name="Hirani K."/>
            <person name="Jayaseelan J.C."/>
            <person name="Lara F."/>
            <person name="Munidasa M."/>
            <person name="Palculict T."/>
            <person name="Patil S."/>
            <person name="Pu L.-L."/>
            <person name="Saada N."/>
            <person name="Tang L."/>
            <person name="Weissenberger G."/>
            <person name="Zhu Y."/>
            <person name="Hemphill L."/>
            <person name="Shang Y."/>
            <person name="Youmans B."/>
            <person name="Ayvaz T."/>
            <person name="Ross M."/>
            <person name="Santibanez J."/>
            <person name="Aqrawi P."/>
            <person name="Gross S."/>
            <person name="Joshi V."/>
            <person name="Fowler G."/>
            <person name="Nazareth L."/>
            <person name="Reid J."/>
            <person name="Worley K."/>
            <person name="Petrosino J."/>
            <person name="Highlander S."/>
            <person name="Gibbs R."/>
        </authorList>
    </citation>
    <scope>NUCLEOTIDE SEQUENCE [LARGE SCALE GENOMIC DNA]</scope>
    <source>
        <strain evidence="3 4">ATCC 33926</strain>
    </source>
</reference>
<sequence>MTHKFFSKIKRDCNGRSSENEARLKQTTATGSFKHFQTTFMSYKSNTNRISMDNYPNKCKKQFIFVIIISMIILYAI</sequence>
<feature type="compositionally biased region" description="Basic and acidic residues" evidence="1">
    <location>
        <begin position="9"/>
        <end position="24"/>
    </location>
</feature>
<feature type="region of interest" description="Disordered" evidence="1">
    <location>
        <begin position="1"/>
        <end position="24"/>
    </location>
</feature>
<name>A0AA36ULA1_9NEIS</name>
<dbReference type="GO" id="GO:0016787">
    <property type="term" value="F:hydrolase activity"/>
    <property type="evidence" value="ECO:0007669"/>
    <property type="project" value="UniProtKB-KW"/>
</dbReference>
<feature type="transmembrane region" description="Helical" evidence="2">
    <location>
        <begin position="59"/>
        <end position="76"/>
    </location>
</feature>
<accession>A0AA36ULA1</accession>
<comment type="caution">
    <text evidence="3">The sequence shown here is derived from an EMBL/GenBank/DDBJ whole genome shotgun (WGS) entry which is preliminary data.</text>
</comment>
<keyword evidence="3" id="KW-0378">Hydrolase</keyword>
<evidence type="ECO:0000313" key="4">
    <source>
        <dbReference type="Proteomes" id="UP000004982"/>
    </source>
</evidence>
<organism evidence="3 4">
    <name type="scientific">Neisseria macacae ATCC 33926</name>
    <dbReference type="NCBI Taxonomy" id="997348"/>
    <lineage>
        <taxon>Bacteria</taxon>
        <taxon>Pseudomonadati</taxon>
        <taxon>Pseudomonadota</taxon>
        <taxon>Betaproteobacteria</taxon>
        <taxon>Neisseriales</taxon>
        <taxon>Neisseriaceae</taxon>
        <taxon>Neisseria</taxon>
    </lineage>
</organism>
<gene>
    <name evidence="3" type="primary">prc</name>
    <name evidence="3" type="ORF">HMPREF9418_0768</name>
</gene>
<protein>
    <submittedName>
        <fullName evidence="3">C-terminal processing peptidase</fullName>
        <ecNumber evidence="3">3.4.21.-</ecNumber>
    </submittedName>
</protein>
<proteinExistence type="predicted"/>
<evidence type="ECO:0000313" key="3">
    <source>
        <dbReference type="EMBL" id="EGQ77643.1"/>
    </source>
</evidence>
<dbReference type="EC" id="3.4.21.-" evidence="3"/>
<keyword evidence="2" id="KW-0472">Membrane</keyword>
<dbReference type="Proteomes" id="UP000004982">
    <property type="component" value="Unassembled WGS sequence"/>
</dbReference>
<evidence type="ECO:0000256" key="1">
    <source>
        <dbReference type="SAM" id="MobiDB-lite"/>
    </source>
</evidence>
<keyword evidence="2" id="KW-1133">Transmembrane helix</keyword>
<keyword evidence="2" id="KW-0812">Transmembrane</keyword>
<dbReference type="AlphaFoldDB" id="A0AA36ULA1"/>
<dbReference type="EMBL" id="AFQE01000037">
    <property type="protein sequence ID" value="EGQ77643.1"/>
    <property type="molecule type" value="Genomic_DNA"/>
</dbReference>